<dbReference type="Gene3D" id="2.40.10.120">
    <property type="match status" value="1"/>
</dbReference>
<proteinExistence type="inferred from homology"/>
<dbReference type="InterPro" id="IPR001940">
    <property type="entry name" value="Peptidase_S1C"/>
</dbReference>
<dbReference type="InterPro" id="IPR009003">
    <property type="entry name" value="Peptidase_S1_PA"/>
</dbReference>
<organism evidence="14 15">
    <name type="scientific">Paraburkholderia solitsugae</name>
    <dbReference type="NCBI Taxonomy" id="2675748"/>
    <lineage>
        <taxon>Bacteria</taxon>
        <taxon>Pseudomonadati</taxon>
        <taxon>Pseudomonadota</taxon>
        <taxon>Betaproteobacteria</taxon>
        <taxon>Burkholderiales</taxon>
        <taxon>Burkholderiaceae</taxon>
        <taxon>Paraburkholderia</taxon>
    </lineage>
</organism>
<keyword evidence="12" id="KW-0732">Signal</keyword>
<keyword evidence="9" id="KW-0720">Serine protease</keyword>
<evidence type="ECO:0000256" key="6">
    <source>
        <dbReference type="ARBA" id="ARBA00022670"/>
    </source>
</evidence>
<comment type="subcellular location">
    <subcellularLocation>
        <location evidence="2">Periplasm</location>
    </subcellularLocation>
</comment>
<dbReference type="InterPro" id="IPR001478">
    <property type="entry name" value="PDZ"/>
</dbReference>
<protein>
    <recommendedName>
        <fullName evidence="5">Probable periplasmic serine endoprotease DegP-like</fullName>
        <ecNumber evidence="4">3.4.21.107</ecNumber>
    </recommendedName>
    <alternativeName>
        <fullName evidence="11">Protease Do</fullName>
    </alternativeName>
</protein>
<evidence type="ECO:0000313" key="15">
    <source>
        <dbReference type="Proteomes" id="UP000652198"/>
    </source>
</evidence>
<evidence type="ECO:0000256" key="4">
    <source>
        <dbReference type="ARBA" id="ARBA00013035"/>
    </source>
</evidence>
<feature type="signal peptide" evidence="12">
    <location>
        <begin position="1"/>
        <end position="32"/>
    </location>
</feature>
<comment type="similarity">
    <text evidence="3">Belongs to the peptidase S1C family.</text>
</comment>
<dbReference type="EC" id="3.4.21.107" evidence="4"/>
<accession>A0ABX2C3K6</accession>
<dbReference type="SUPFAM" id="SSF50156">
    <property type="entry name" value="PDZ domain-like"/>
    <property type="match status" value="2"/>
</dbReference>
<dbReference type="InterPro" id="IPR036034">
    <property type="entry name" value="PDZ_sf"/>
</dbReference>
<evidence type="ECO:0000256" key="5">
    <source>
        <dbReference type="ARBA" id="ARBA00013958"/>
    </source>
</evidence>
<evidence type="ECO:0000256" key="10">
    <source>
        <dbReference type="ARBA" id="ARBA00023016"/>
    </source>
</evidence>
<dbReference type="SMART" id="SM00228">
    <property type="entry name" value="PDZ"/>
    <property type="match status" value="2"/>
</dbReference>
<dbReference type="Proteomes" id="UP000652198">
    <property type="component" value="Unassembled WGS sequence"/>
</dbReference>
<feature type="domain" description="PDZ" evidence="13">
    <location>
        <begin position="294"/>
        <end position="373"/>
    </location>
</feature>
<keyword evidence="15" id="KW-1185">Reference proteome</keyword>
<evidence type="ECO:0000256" key="3">
    <source>
        <dbReference type="ARBA" id="ARBA00010541"/>
    </source>
</evidence>
<dbReference type="PROSITE" id="PS50106">
    <property type="entry name" value="PDZ"/>
    <property type="match status" value="2"/>
</dbReference>
<feature type="domain" description="PDZ" evidence="13">
    <location>
        <begin position="397"/>
        <end position="476"/>
    </location>
</feature>
<keyword evidence="8" id="KW-0378">Hydrolase</keyword>
<evidence type="ECO:0000259" key="13">
    <source>
        <dbReference type="PROSITE" id="PS50106"/>
    </source>
</evidence>
<dbReference type="PANTHER" id="PTHR22939">
    <property type="entry name" value="SERINE PROTEASE FAMILY S1C HTRA-RELATED"/>
    <property type="match status" value="1"/>
</dbReference>
<reference evidence="14 15" key="1">
    <citation type="submission" date="2019-11" db="EMBL/GenBank/DDBJ databases">
        <title>Metabolism of dissolved organic matter in forest soils.</title>
        <authorList>
            <person name="Cyle K.T."/>
            <person name="Wilhelm R.C."/>
            <person name="Martinez C.E."/>
        </authorList>
    </citation>
    <scope>NUCLEOTIDE SEQUENCE [LARGE SCALE GENOMIC DNA]</scope>
    <source>
        <strain evidence="14 15">1N</strain>
    </source>
</reference>
<dbReference type="InterPro" id="IPR041489">
    <property type="entry name" value="PDZ_6"/>
</dbReference>
<evidence type="ECO:0000256" key="2">
    <source>
        <dbReference type="ARBA" id="ARBA00004418"/>
    </source>
</evidence>
<evidence type="ECO:0000256" key="7">
    <source>
        <dbReference type="ARBA" id="ARBA00022764"/>
    </source>
</evidence>
<dbReference type="Pfam" id="PF17820">
    <property type="entry name" value="PDZ_6"/>
    <property type="match status" value="1"/>
</dbReference>
<name>A0ABX2C3K6_9BURK</name>
<evidence type="ECO:0000256" key="11">
    <source>
        <dbReference type="ARBA" id="ARBA00032850"/>
    </source>
</evidence>
<evidence type="ECO:0000256" key="12">
    <source>
        <dbReference type="SAM" id="SignalP"/>
    </source>
</evidence>
<keyword evidence="6" id="KW-0645">Protease</keyword>
<dbReference type="Gene3D" id="2.30.42.10">
    <property type="match status" value="2"/>
</dbReference>
<keyword evidence="10" id="KW-0346">Stress response</keyword>
<sequence>MLHPTLARAWLPAALIAAFLSGYPCLQPTANAEAVPPPPVKAKRVSPVNAAASVDFPTIVERYGPAVVNIRATAPAQQASLPAPAAMDADDPLLALVKHVVPQSQPSQGSSARVITGMGSGFIVSSDGLILTTAHVVDQADEVTVRLTDRREFKAKVVAVDTQSDVAIIQVDATKLPTVKLGDSSRVRVGEPVLAIGSPDSFDNTVAAGIVSATSRTLQDGSSFPFFQTDLAANPDNSGGPLFNRAGEVVGIDVQIYADSGGSPNLALAIPINLAAKVRSQAQATQATSPGGLGVDVQDVGPGLAAAFGLPRPAGALVNSVQPGTSAAASGLKPGDVIIRIGDKPIDHSAELAEDAAALPPGTKTTLRLIRNHRPMTMTVMVGASVESPKARPVEGSTGDRLGLSMHPLNEDERRASDLAVGLMVDGVDGPAASAGIQPGDIVLSLNDTLVETPADVTALEAKAGKQVAVLIQRNHARSFVSVELR</sequence>
<comment type="catalytic activity">
    <reaction evidence="1">
        <text>Acts on substrates that are at least partially unfolded. The cleavage site P1 residue is normally between a pair of hydrophobic residues, such as Val-|-Val.</text>
        <dbReference type="EC" id="3.4.21.107"/>
    </reaction>
</comment>
<dbReference type="RefSeq" id="WP_172318327.1">
    <property type="nucleotide sequence ID" value="NZ_WOEY01000166.1"/>
</dbReference>
<keyword evidence="7" id="KW-0574">Periplasm</keyword>
<evidence type="ECO:0000256" key="1">
    <source>
        <dbReference type="ARBA" id="ARBA00001772"/>
    </source>
</evidence>
<evidence type="ECO:0000256" key="9">
    <source>
        <dbReference type="ARBA" id="ARBA00022825"/>
    </source>
</evidence>
<evidence type="ECO:0000313" key="14">
    <source>
        <dbReference type="EMBL" id="NPT47601.1"/>
    </source>
</evidence>
<dbReference type="EMBL" id="WOEY01000166">
    <property type="protein sequence ID" value="NPT47601.1"/>
    <property type="molecule type" value="Genomic_DNA"/>
</dbReference>
<comment type="caution">
    <text evidence="14">The sequence shown here is derived from an EMBL/GenBank/DDBJ whole genome shotgun (WGS) entry which is preliminary data.</text>
</comment>
<gene>
    <name evidence="14" type="ORF">GNZ12_41200</name>
</gene>
<evidence type="ECO:0000256" key="8">
    <source>
        <dbReference type="ARBA" id="ARBA00022801"/>
    </source>
</evidence>
<dbReference type="SUPFAM" id="SSF50494">
    <property type="entry name" value="Trypsin-like serine proteases"/>
    <property type="match status" value="1"/>
</dbReference>
<dbReference type="Pfam" id="PF13180">
    <property type="entry name" value="PDZ_2"/>
    <property type="match status" value="1"/>
</dbReference>
<dbReference type="PRINTS" id="PR00834">
    <property type="entry name" value="PROTEASES2C"/>
</dbReference>
<dbReference type="Pfam" id="PF13365">
    <property type="entry name" value="Trypsin_2"/>
    <property type="match status" value="1"/>
</dbReference>
<dbReference type="PANTHER" id="PTHR22939:SF130">
    <property type="entry name" value="PERIPLASMIC SERINE ENDOPROTEASE DEGP-LIKE-RELATED"/>
    <property type="match status" value="1"/>
</dbReference>
<feature type="chain" id="PRO_5046915420" description="Probable periplasmic serine endoprotease DegP-like" evidence="12">
    <location>
        <begin position="33"/>
        <end position="486"/>
    </location>
</feature>